<keyword evidence="9" id="KW-1185">Reference proteome</keyword>
<organism evidence="8 9">
    <name type="scientific">Dendrobium nobile</name>
    <name type="common">Orchid</name>
    <dbReference type="NCBI Taxonomy" id="94219"/>
    <lineage>
        <taxon>Eukaryota</taxon>
        <taxon>Viridiplantae</taxon>
        <taxon>Streptophyta</taxon>
        <taxon>Embryophyta</taxon>
        <taxon>Tracheophyta</taxon>
        <taxon>Spermatophyta</taxon>
        <taxon>Magnoliopsida</taxon>
        <taxon>Liliopsida</taxon>
        <taxon>Asparagales</taxon>
        <taxon>Orchidaceae</taxon>
        <taxon>Epidendroideae</taxon>
        <taxon>Malaxideae</taxon>
        <taxon>Dendrobiinae</taxon>
        <taxon>Dendrobium</taxon>
    </lineage>
</organism>
<evidence type="ECO:0000313" key="8">
    <source>
        <dbReference type="EMBL" id="KAI0486592.1"/>
    </source>
</evidence>
<evidence type="ECO:0000313" key="9">
    <source>
        <dbReference type="Proteomes" id="UP000829196"/>
    </source>
</evidence>
<dbReference type="SUPFAM" id="SSF50249">
    <property type="entry name" value="Nucleic acid-binding proteins"/>
    <property type="match status" value="1"/>
</dbReference>
<dbReference type="Proteomes" id="UP000829196">
    <property type="component" value="Unassembled WGS sequence"/>
</dbReference>
<evidence type="ECO:0000256" key="2">
    <source>
        <dbReference type="ARBA" id="ARBA00022723"/>
    </source>
</evidence>
<protein>
    <recommendedName>
        <fullName evidence="7">Integrase catalytic domain-containing protein</fullName>
    </recommendedName>
</protein>
<dbReference type="AlphaFoldDB" id="A0A8T3A535"/>
<evidence type="ECO:0000256" key="5">
    <source>
        <dbReference type="ARBA" id="ARBA00023125"/>
    </source>
</evidence>
<dbReference type="OrthoDB" id="913776at2759"/>
<dbReference type="GO" id="GO:0015074">
    <property type="term" value="P:DNA integration"/>
    <property type="evidence" value="ECO:0007669"/>
    <property type="project" value="InterPro"/>
</dbReference>
<keyword evidence="3" id="KW-0863">Zinc-finger</keyword>
<comment type="caution">
    <text evidence="8">The sequence shown here is derived from an EMBL/GenBank/DDBJ whole genome shotgun (WGS) entry which is preliminary data.</text>
</comment>
<feature type="domain" description="Integrase catalytic" evidence="7">
    <location>
        <begin position="646"/>
        <end position="742"/>
    </location>
</feature>
<sequence length="1142" mass="129144">MKTLNLRKILLPIGARKRRASLYLKEVVKEQGVFFIGLLETKISYFDRKDVDHLIGSDWDFVQVPSEGLSGGIFVLWKSNYAGFHLLEASSQLIVGDFEIPNLCKRRIATIYGNKDEAEDGFLSEHDSWVLKVKVEELISTLARLETWWRQRAKVKWMMEVPKSVLDEIDKICRNFIWNKSNGNKGIHYLNWNSMCLPMAYGGRGLHSCSSFVGPLRAKLAWKYMEEKDSLLHRILFPKYGSILDGVSRRAGSASLKILSDGDNSLKPIIKWNVVNGDNIDVFNDTWILDKNLNNCPTFVIPHDDSSFSVSNLITDGRWNEATIGNLMARCKNLKEVFLQIEKWGFHFPVFDSLQEYINWLSNQCSFMVYLYCNVIFFTWKSRNNLIHNGKEDNSMIIGANAVSYSSSMSQRSINFLGKWDANQPSWLSNIHWNPPPPNWLKVNVDASLLPSYKAGIGGVVHDHQGRLLLAFGKSYVHWDISTMEFLATQSIKELIKDWMFKYKGIIIEGDNANVMRFLQDSKQSSKYDITLDKIPPLFMSILKEESSMANIESPQSTILQGLGGYGAPSPSIMLFQYGQGRSPLLLFTLCGDLYFGSLFGSALTIGVRLGEKFFTYFHPSVDLYFGSFLGSALVVGKKLGCEILTIHSDHGGEFENERFGDFYENKEISHNFSAPRTPQQNGVDERKNQTLVEATKAMLAEYSLSKYFWAEAVITACYVLNRVSTEQESHLTAVKRNFRLPFGDPKKEQFWTDPLDYSGGLAKLRALGGGLEELQALGCGLEELWALVGGPAKARASSDGSKKLGALSGGSAKVRASTGGPMKTRASSGDPEKLWRWSDETPVVVRSGKTPVVVEEDLLPFLLLSLLFFTSCLDPSSRVMWGLFIDFCSGMARGIFKDCKGRVLLAFGRNSLHWDIGKLELESVFVLRDFIQGWMLECVGIIIERDNFNVINHIQQSIKKIKWQLEESLVGINLVACLCNSHPIFLEVKYYSTRVVIKGLNHEGNLWYNSCNTCKSKVFIIDGITKCSKCLKENAEYSLRYLIKLRVEDISSSAIFTVFDNEVEQIIGMPVTNLEKIKASNIEDYNNIITKFCDKELIFSVKVQDKQCGNRTFRSITAQSIKEQSDEVIENEPKRIKLDVL</sequence>
<keyword evidence="4" id="KW-0862">Zinc</keyword>
<dbReference type="InterPro" id="IPR013955">
    <property type="entry name" value="Rep_factor-A_C"/>
</dbReference>
<evidence type="ECO:0000256" key="3">
    <source>
        <dbReference type="ARBA" id="ARBA00022771"/>
    </source>
</evidence>
<dbReference type="PANTHER" id="PTHR42648">
    <property type="entry name" value="TRANSPOSASE, PUTATIVE-RELATED"/>
    <property type="match status" value="1"/>
</dbReference>
<feature type="compositionally biased region" description="Low complexity" evidence="6">
    <location>
        <begin position="798"/>
        <end position="814"/>
    </location>
</feature>
<keyword evidence="2" id="KW-0479">Metal-binding</keyword>
<dbReference type="InterPro" id="IPR047192">
    <property type="entry name" value="Euk_RPA1_DBD_C"/>
</dbReference>
<gene>
    <name evidence="8" type="ORF">KFK09_029340</name>
</gene>
<dbReference type="SMR" id="A0A8T3A535"/>
<evidence type="ECO:0000256" key="1">
    <source>
        <dbReference type="ARBA" id="ARBA00005690"/>
    </source>
</evidence>
<dbReference type="InterPro" id="IPR001584">
    <property type="entry name" value="Integrase_cat-core"/>
</dbReference>
<keyword evidence="5" id="KW-0238">DNA-binding</keyword>
<evidence type="ECO:0000256" key="4">
    <source>
        <dbReference type="ARBA" id="ARBA00022833"/>
    </source>
</evidence>
<dbReference type="Gene3D" id="3.30.420.10">
    <property type="entry name" value="Ribonuclease H-like superfamily/Ribonuclease H"/>
    <property type="match status" value="1"/>
</dbReference>
<dbReference type="InterPro" id="IPR036397">
    <property type="entry name" value="RNaseH_sf"/>
</dbReference>
<dbReference type="PANTHER" id="PTHR42648:SF21">
    <property type="entry name" value="CYSTEINE-RICH RLK (RECEPTOR-LIKE PROTEIN KINASE) 8"/>
    <property type="match status" value="1"/>
</dbReference>
<dbReference type="Pfam" id="PF08646">
    <property type="entry name" value="Rep_fac-A_C"/>
    <property type="match status" value="1"/>
</dbReference>
<dbReference type="SUPFAM" id="SSF53098">
    <property type="entry name" value="Ribonuclease H-like"/>
    <property type="match status" value="1"/>
</dbReference>
<reference evidence="8" key="1">
    <citation type="journal article" date="2022" name="Front. Genet.">
        <title>Chromosome-Scale Assembly of the Dendrobium nobile Genome Provides Insights Into the Molecular Mechanism of the Biosynthesis of the Medicinal Active Ingredient of Dendrobium.</title>
        <authorList>
            <person name="Xu Q."/>
            <person name="Niu S.-C."/>
            <person name="Li K.-L."/>
            <person name="Zheng P.-J."/>
            <person name="Zhang X.-J."/>
            <person name="Jia Y."/>
            <person name="Liu Y."/>
            <person name="Niu Y.-X."/>
            <person name="Yu L.-H."/>
            <person name="Chen D.-F."/>
            <person name="Zhang G.-Q."/>
        </authorList>
    </citation>
    <scope>NUCLEOTIDE SEQUENCE</scope>
    <source>
        <tissue evidence="8">Leaf</tissue>
    </source>
</reference>
<feature type="region of interest" description="Disordered" evidence="6">
    <location>
        <begin position="798"/>
        <end position="833"/>
    </location>
</feature>
<comment type="similarity">
    <text evidence="1">Belongs to the replication factor A protein 1 family.</text>
</comment>
<name>A0A8T3A535_DENNO</name>
<accession>A0A8T3A535</accession>
<dbReference type="InterPro" id="IPR012337">
    <property type="entry name" value="RNaseH-like_sf"/>
</dbReference>
<dbReference type="GO" id="GO:0008270">
    <property type="term" value="F:zinc ion binding"/>
    <property type="evidence" value="ECO:0007669"/>
    <property type="project" value="UniProtKB-KW"/>
</dbReference>
<dbReference type="EMBL" id="JAGYWB010000027">
    <property type="protein sequence ID" value="KAI0486592.1"/>
    <property type="molecule type" value="Genomic_DNA"/>
</dbReference>
<dbReference type="PROSITE" id="PS50994">
    <property type="entry name" value="INTEGRASE"/>
    <property type="match status" value="1"/>
</dbReference>
<evidence type="ECO:0000256" key="6">
    <source>
        <dbReference type="SAM" id="MobiDB-lite"/>
    </source>
</evidence>
<dbReference type="GO" id="GO:0003677">
    <property type="term" value="F:DNA binding"/>
    <property type="evidence" value="ECO:0007669"/>
    <property type="project" value="UniProtKB-KW"/>
</dbReference>
<dbReference type="CDD" id="cd04476">
    <property type="entry name" value="RPA1_DBD_C"/>
    <property type="match status" value="1"/>
</dbReference>
<proteinExistence type="inferred from homology"/>
<dbReference type="InterPro" id="IPR012340">
    <property type="entry name" value="NA-bd_OB-fold"/>
</dbReference>
<dbReference type="InterPro" id="IPR039537">
    <property type="entry name" value="Retrotran_Ty1/copia-like"/>
</dbReference>
<evidence type="ECO:0000259" key="7">
    <source>
        <dbReference type="PROSITE" id="PS50994"/>
    </source>
</evidence>
<dbReference type="Gene3D" id="2.40.50.140">
    <property type="entry name" value="Nucleic acid-binding proteins"/>
    <property type="match status" value="1"/>
</dbReference>